<dbReference type="AlphaFoldDB" id="A0A1Y2LTX3"/>
<accession>A0A1Y2LTX3</accession>
<name>A0A1Y2LTX3_EPING</name>
<protein>
    <submittedName>
        <fullName evidence="2">Uncharacterized protein</fullName>
    </submittedName>
</protein>
<dbReference type="InParanoid" id="A0A1Y2LTX3"/>
<keyword evidence="3" id="KW-1185">Reference proteome</keyword>
<gene>
    <name evidence="2" type="ORF">B5807_09856</name>
</gene>
<evidence type="ECO:0000256" key="1">
    <source>
        <dbReference type="SAM" id="Phobius"/>
    </source>
</evidence>
<keyword evidence="1" id="KW-1133">Transmembrane helix</keyword>
<sequence>MSIFEKNPLALYLSPPTNYIGSALFLSYIVAALFLTSTISYSLYTQYISAFHSRPSSPPSKFKQNSAGQVSTRNARARHIKIYTGLALISFTSISWHMLGFLITSFLDWNSVPTRDVLTALNPSALDKLKTWMLQTGLFNSFAMQLVADPESALWTQLSILATWGWNLWLGNKARQYNFTTKTMLPFIFLGQNLPISFAMALFIIQLHLSAPDGQGSKNERQQNPQSKRAPLASSLLPTIILNAMLLATPTLRSHLGFSYLVLAERLLLFLPHTGLLKLSDADMQKSAAVSGGFVAANWAMMRKGLITKDFFTALLRKGQAVKTMAWDAVLSAVVYGALSWGGGV</sequence>
<keyword evidence="1" id="KW-0472">Membrane</keyword>
<feature type="transmembrane region" description="Helical" evidence="1">
    <location>
        <begin position="187"/>
        <end position="209"/>
    </location>
</feature>
<organism evidence="2 3">
    <name type="scientific">Epicoccum nigrum</name>
    <name type="common">Soil fungus</name>
    <name type="synonym">Epicoccum purpurascens</name>
    <dbReference type="NCBI Taxonomy" id="105696"/>
    <lineage>
        <taxon>Eukaryota</taxon>
        <taxon>Fungi</taxon>
        <taxon>Dikarya</taxon>
        <taxon>Ascomycota</taxon>
        <taxon>Pezizomycotina</taxon>
        <taxon>Dothideomycetes</taxon>
        <taxon>Pleosporomycetidae</taxon>
        <taxon>Pleosporales</taxon>
        <taxon>Pleosporineae</taxon>
        <taxon>Didymellaceae</taxon>
        <taxon>Epicoccum</taxon>
    </lineage>
</organism>
<reference evidence="2 3" key="1">
    <citation type="journal article" date="2017" name="Genome Announc.">
        <title>Genome sequence of the saprophytic ascomycete Epicoccum nigrum ICMP 19927 strain isolated from New Zealand.</title>
        <authorList>
            <person name="Fokin M."/>
            <person name="Fleetwood D."/>
            <person name="Weir B.S."/>
            <person name="Villas-Boas S.G."/>
        </authorList>
    </citation>
    <scope>NUCLEOTIDE SEQUENCE [LARGE SCALE GENOMIC DNA]</scope>
    <source>
        <strain evidence="2 3">ICMP 19927</strain>
    </source>
</reference>
<feature type="transmembrane region" description="Helical" evidence="1">
    <location>
        <begin position="82"/>
        <end position="107"/>
    </location>
</feature>
<feature type="transmembrane region" description="Helical" evidence="1">
    <location>
        <begin position="20"/>
        <end position="44"/>
    </location>
</feature>
<evidence type="ECO:0000313" key="3">
    <source>
        <dbReference type="Proteomes" id="UP000193240"/>
    </source>
</evidence>
<proteinExistence type="predicted"/>
<evidence type="ECO:0000313" key="2">
    <source>
        <dbReference type="EMBL" id="OSS47039.1"/>
    </source>
</evidence>
<keyword evidence="1" id="KW-0812">Transmembrane</keyword>
<dbReference type="Proteomes" id="UP000193240">
    <property type="component" value="Unassembled WGS sequence"/>
</dbReference>
<dbReference type="EMBL" id="KZ107849">
    <property type="protein sequence ID" value="OSS47039.1"/>
    <property type="molecule type" value="Genomic_DNA"/>
</dbReference>
<dbReference type="OMA" id="RARHIKI"/>